<feature type="transmembrane region" description="Helical" evidence="1">
    <location>
        <begin position="76"/>
        <end position="99"/>
    </location>
</feature>
<dbReference type="AlphaFoldDB" id="A0AAV3UGR6"/>
<evidence type="ECO:0008006" key="4">
    <source>
        <dbReference type="Google" id="ProtNLM"/>
    </source>
</evidence>
<reference evidence="2 3" key="1">
    <citation type="journal article" date="2019" name="Int. J. Syst. Evol. Microbiol.">
        <title>The Global Catalogue of Microorganisms (GCM) 10K type strain sequencing project: providing services to taxonomists for standard genome sequencing and annotation.</title>
        <authorList>
            <consortium name="The Broad Institute Genomics Platform"/>
            <consortium name="The Broad Institute Genome Sequencing Center for Infectious Disease"/>
            <person name="Wu L."/>
            <person name="Ma J."/>
        </authorList>
    </citation>
    <scope>NUCLEOTIDE SEQUENCE [LARGE SCALE GENOMIC DNA]</scope>
    <source>
        <strain evidence="2 3">JCM 17504</strain>
    </source>
</reference>
<accession>A0AAV3UGR6</accession>
<dbReference type="Proteomes" id="UP001501729">
    <property type="component" value="Unassembled WGS sequence"/>
</dbReference>
<proteinExistence type="predicted"/>
<feature type="transmembrane region" description="Helical" evidence="1">
    <location>
        <begin position="115"/>
        <end position="133"/>
    </location>
</feature>
<sequence length="170" mass="18609">MERSNSAENGKSVVQSVSSRESADTVTIARSFGRGLVGGLIATVVMTAYRIPIARSLPPTAAFWARFVGDEEASEYPVVGLVLHLVYGMVGGGFFALLFERRVVESGQMDEKRGTIWGAVYGFLLSVFGIHVVLKRVLRMNPQSDERFIFHVSHLIYGVTLGAWLGSRAE</sequence>
<gene>
    <name evidence="2" type="ORF">GCM10025751_15950</name>
</gene>
<evidence type="ECO:0000256" key="1">
    <source>
        <dbReference type="SAM" id="Phobius"/>
    </source>
</evidence>
<evidence type="ECO:0000313" key="3">
    <source>
        <dbReference type="Proteomes" id="UP001501729"/>
    </source>
</evidence>
<dbReference type="RefSeq" id="WP_227776377.1">
    <property type="nucleotide sequence ID" value="NZ_BAABKX010000001.1"/>
</dbReference>
<keyword evidence="1" id="KW-0472">Membrane</keyword>
<organism evidence="2 3">
    <name type="scientific">Haladaptatus pallidirubidus</name>
    <dbReference type="NCBI Taxonomy" id="1008152"/>
    <lineage>
        <taxon>Archaea</taxon>
        <taxon>Methanobacteriati</taxon>
        <taxon>Methanobacteriota</taxon>
        <taxon>Stenosarchaea group</taxon>
        <taxon>Halobacteria</taxon>
        <taxon>Halobacteriales</taxon>
        <taxon>Haladaptataceae</taxon>
        <taxon>Haladaptatus</taxon>
    </lineage>
</organism>
<name>A0AAV3UGR6_9EURY</name>
<keyword evidence="1" id="KW-1133">Transmembrane helix</keyword>
<keyword evidence="1" id="KW-0812">Transmembrane</keyword>
<dbReference type="EMBL" id="BAABKX010000001">
    <property type="protein sequence ID" value="GAA5046557.1"/>
    <property type="molecule type" value="Genomic_DNA"/>
</dbReference>
<comment type="caution">
    <text evidence="2">The sequence shown here is derived from an EMBL/GenBank/DDBJ whole genome shotgun (WGS) entry which is preliminary data.</text>
</comment>
<feature type="transmembrane region" description="Helical" evidence="1">
    <location>
        <begin position="148"/>
        <end position="166"/>
    </location>
</feature>
<evidence type="ECO:0000313" key="2">
    <source>
        <dbReference type="EMBL" id="GAA5046557.1"/>
    </source>
</evidence>
<dbReference type="GeneID" id="68612191"/>
<keyword evidence="3" id="KW-1185">Reference proteome</keyword>
<protein>
    <recommendedName>
        <fullName evidence="4">DUF1440 domain-containing protein</fullName>
    </recommendedName>
</protein>